<protein>
    <submittedName>
        <fullName evidence="1">Uncharacterized protein</fullName>
    </submittedName>
</protein>
<reference evidence="1" key="1">
    <citation type="submission" date="2021-04" db="EMBL/GenBank/DDBJ databases">
        <authorList>
            <person name="Pira H."/>
            <person name="Risdian C."/>
            <person name="Wink J."/>
        </authorList>
    </citation>
    <scope>NUCLEOTIDE SEQUENCE</scope>
    <source>
        <strain evidence="1">WHY3</strain>
    </source>
</reference>
<dbReference type="AlphaFoldDB" id="A0A9X1JMR1"/>
<comment type="caution">
    <text evidence="1">The sequence shown here is derived from an EMBL/GenBank/DDBJ whole genome shotgun (WGS) entry which is preliminary data.</text>
</comment>
<gene>
    <name evidence="1" type="ORF">KCG49_05015</name>
</gene>
<accession>A0A9X1JMR1</accession>
<dbReference type="EMBL" id="JAGSPD010000003">
    <property type="protein sequence ID" value="MBV7268556.1"/>
    <property type="molecule type" value="Genomic_DNA"/>
</dbReference>
<sequence>MIKKFNAFLERLKYTNTYSKYTIRLILPILNIRKRKRVDYALSIEDALKNFETLNVLGSGPSLNKCNFNKDELYVTTNSSYLSLSNAHSFVHIIRDGGYLKQFLMFGLKYKPKLLIVESLYTDKAPLTHIANYGVQALKKYLGRRKFDYPILITGGKPFPYLEFNDSYILKNQFLKDNNLQWHDSNSGITIYSYAIWWANIYGHIKNINVYGIDAGQGGEVYFNGQKTKSDHVAMKDLNKSKMGVFFDNCQAKYKFIQNYSYFKNNVD</sequence>
<proteinExistence type="predicted"/>
<organism evidence="1 2">
    <name type="scientific">Winogradskyella luteola</name>
    <dbReference type="NCBI Taxonomy" id="2828330"/>
    <lineage>
        <taxon>Bacteria</taxon>
        <taxon>Pseudomonadati</taxon>
        <taxon>Bacteroidota</taxon>
        <taxon>Flavobacteriia</taxon>
        <taxon>Flavobacteriales</taxon>
        <taxon>Flavobacteriaceae</taxon>
        <taxon>Winogradskyella</taxon>
    </lineage>
</organism>
<dbReference type="Proteomes" id="UP001138894">
    <property type="component" value="Unassembled WGS sequence"/>
</dbReference>
<evidence type="ECO:0000313" key="2">
    <source>
        <dbReference type="Proteomes" id="UP001138894"/>
    </source>
</evidence>
<dbReference type="RefSeq" id="WP_218545102.1">
    <property type="nucleotide sequence ID" value="NZ_JAGSPD010000003.1"/>
</dbReference>
<name>A0A9X1JMR1_9FLAO</name>
<keyword evidence="2" id="KW-1185">Reference proteome</keyword>
<evidence type="ECO:0000313" key="1">
    <source>
        <dbReference type="EMBL" id="MBV7268556.1"/>
    </source>
</evidence>